<dbReference type="EMBL" id="JBGEWD010000001">
    <property type="protein sequence ID" value="MEY7998984.1"/>
    <property type="molecule type" value="Genomic_DNA"/>
</dbReference>
<keyword evidence="4 6" id="KW-1133">Transmembrane helix</keyword>
<comment type="similarity">
    <text evidence="2 6">Belongs to the 4-toluene sulfonate uptake permease (TSUP) (TC 2.A.102) family.</text>
</comment>
<keyword evidence="6" id="KW-1003">Cell membrane</keyword>
<feature type="transmembrane region" description="Helical" evidence="6">
    <location>
        <begin position="231"/>
        <end position="252"/>
    </location>
</feature>
<dbReference type="Pfam" id="PF01925">
    <property type="entry name" value="TauE"/>
    <property type="match status" value="1"/>
</dbReference>
<feature type="transmembrane region" description="Helical" evidence="6">
    <location>
        <begin position="7"/>
        <end position="31"/>
    </location>
</feature>
<evidence type="ECO:0000313" key="7">
    <source>
        <dbReference type="EMBL" id="MEY7998984.1"/>
    </source>
</evidence>
<sequence length="253" mass="26877">MVVQIILVMFITGVLLGFVGAGGSGFIISILTVIFHYPIHTSLGTALAAMIFSSLSGSISHYREGNIILKVGIVVGLFGAIGAWTSSNFSYFISAGDLKWLTSGMLYLSAIVLWLRMFIIEHRHSSGIQSNPLPVGIKFWLLSGGIGLVTGVISGMCGIGSASFIQIGLMFILGMSIRESAGTTMMVIIPIALAGGAGYYHLGYLNIHLLIEVVMGTMIGSYIGAKFTRRVPMPILKTAMILVPVTAATLLLF</sequence>
<evidence type="ECO:0000256" key="3">
    <source>
        <dbReference type="ARBA" id="ARBA00022692"/>
    </source>
</evidence>
<comment type="caution">
    <text evidence="7">The sequence shown here is derived from an EMBL/GenBank/DDBJ whole genome shotgun (WGS) entry which is preliminary data.</text>
</comment>
<evidence type="ECO:0000313" key="8">
    <source>
        <dbReference type="Proteomes" id="UP001564657"/>
    </source>
</evidence>
<organism evidence="7 8">
    <name type="scientific">Clostridium moutaii</name>
    <dbReference type="NCBI Taxonomy" id="3240932"/>
    <lineage>
        <taxon>Bacteria</taxon>
        <taxon>Bacillati</taxon>
        <taxon>Bacillota</taxon>
        <taxon>Clostridia</taxon>
        <taxon>Eubacteriales</taxon>
        <taxon>Clostridiaceae</taxon>
        <taxon>Clostridium</taxon>
    </lineage>
</organism>
<dbReference type="RefSeq" id="WP_369702853.1">
    <property type="nucleotide sequence ID" value="NZ_JBGEWD010000001.1"/>
</dbReference>
<feature type="transmembrane region" description="Helical" evidence="6">
    <location>
        <begin position="139"/>
        <end position="172"/>
    </location>
</feature>
<feature type="transmembrane region" description="Helical" evidence="6">
    <location>
        <begin position="184"/>
        <end position="202"/>
    </location>
</feature>
<evidence type="ECO:0000256" key="4">
    <source>
        <dbReference type="ARBA" id="ARBA00022989"/>
    </source>
</evidence>
<feature type="transmembrane region" description="Helical" evidence="6">
    <location>
        <begin position="67"/>
        <end position="86"/>
    </location>
</feature>
<keyword evidence="3 6" id="KW-0812">Transmembrane</keyword>
<proteinExistence type="inferred from homology"/>
<dbReference type="PANTHER" id="PTHR43701">
    <property type="entry name" value="MEMBRANE TRANSPORTER PROTEIN MJ0441-RELATED"/>
    <property type="match status" value="1"/>
</dbReference>
<protein>
    <recommendedName>
        <fullName evidence="6">Probable membrane transporter protein</fullName>
    </recommendedName>
</protein>
<gene>
    <name evidence="7" type="ORF">AB8U03_02015</name>
</gene>
<feature type="transmembrane region" description="Helical" evidence="6">
    <location>
        <begin position="37"/>
        <end position="55"/>
    </location>
</feature>
<accession>A0ABV4BJL8</accession>
<comment type="subcellular location">
    <subcellularLocation>
        <location evidence="6">Cell membrane</location>
        <topology evidence="6">Multi-pass membrane protein</topology>
    </subcellularLocation>
    <subcellularLocation>
        <location evidence="1">Membrane</location>
        <topology evidence="1">Multi-pass membrane protein</topology>
    </subcellularLocation>
</comment>
<keyword evidence="5 6" id="KW-0472">Membrane</keyword>
<evidence type="ECO:0000256" key="1">
    <source>
        <dbReference type="ARBA" id="ARBA00004141"/>
    </source>
</evidence>
<feature type="transmembrane region" description="Helical" evidence="6">
    <location>
        <begin position="98"/>
        <end position="119"/>
    </location>
</feature>
<evidence type="ECO:0000256" key="2">
    <source>
        <dbReference type="ARBA" id="ARBA00009142"/>
    </source>
</evidence>
<name>A0ABV4BJL8_9CLOT</name>
<dbReference type="InterPro" id="IPR002781">
    <property type="entry name" value="TM_pro_TauE-like"/>
</dbReference>
<dbReference type="Proteomes" id="UP001564657">
    <property type="component" value="Unassembled WGS sequence"/>
</dbReference>
<reference evidence="7 8" key="1">
    <citation type="submission" date="2024-08" db="EMBL/GenBank/DDBJ databases">
        <title>Clostridium lapicellarii sp. nov., and Clostridium renhuaiense sp. nov., two species isolated from the mud in a fermentation cellar used for producing sauce-flavour Chinese liquors.</title>
        <authorList>
            <person name="Yang F."/>
            <person name="Wang H."/>
            <person name="Chen L.Q."/>
            <person name="Zhou N."/>
            <person name="Lu J.J."/>
            <person name="Pu X.X."/>
            <person name="Wan B."/>
            <person name="Wang L."/>
            <person name="Liu S.J."/>
        </authorList>
    </citation>
    <scope>NUCLEOTIDE SEQUENCE [LARGE SCALE GENOMIC DNA]</scope>
    <source>
        <strain evidence="7 8">MT-5</strain>
    </source>
</reference>
<keyword evidence="8" id="KW-1185">Reference proteome</keyword>
<evidence type="ECO:0000256" key="6">
    <source>
        <dbReference type="RuleBase" id="RU363041"/>
    </source>
</evidence>
<evidence type="ECO:0000256" key="5">
    <source>
        <dbReference type="ARBA" id="ARBA00023136"/>
    </source>
</evidence>
<dbReference type="InterPro" id="IPR051598">
    <property type="entry name" value="TSUP/Inactive_protease-like"/>
</dbReference>
<dbReference type="PANTHER" id="PTHR43701:SF2">
    <property type="entry name" value="MEMBRANE TRANSPORTER PROTEIN YJNA-RELATED"/>
    <property type="match status" value="1"/>
</dbReference>